<organism evidence="3 4">
    <name type="scientific">Streptohalobacillus salinus</name>
    <dbReference type="NCBI Taxonomy" id="621096"/>
    <lineage>
        <taxon>Bacteria</taxon>
        <taxon>Bacillati</taxon>
        <taxon>Bacillota</taxon>
        <taxon>Bacilli</taxon>
        <taxon>Bacillales</taxon>
        <taxon>Bacillaceae</taxon>
        <taxon>Streptohalobacillus</taxon>
    </lineage>
</organism>
<dbReference type="Proteomes" id="UP000247922">
    <property type="component" value="Unassembled WGS sequence"/>
</dbReference>
<comment type="subcellular location">
    <subcellularLocation>
        <location evidence="2">Cytoplasm</location>
    </subcellularLocation>
</comment>
<dbReference type="RefSeq" id="WP_110250034.1">
    <property type="nucleotide sequence ID" value="NZ_QJJR01000001.1"/>
</dbReference>
<dbReference type="GO" id="GO:0005507">
    <property type="term" value="F:copper ion binding"/>
    <property type="evidence" value="ECO:0007669"/>
    <property type="project" value="TreeGrafter"/>
</dbReference>
<evidence type="ECO:0000313" key="3">
    <source>
        <dbReference type="EMBL" id="PXW92932.1"/>
    </source>
</evidence>
<dbReference type="Gene3D" id="3.20.20.380">
    <property type="entry name" value="Copper homeostasis (CutC) domain"/>
    <property type="match status" value="1"/>
</dbReference>
<reference evidence="3 4" key="1">
    <citation type="submission" date="2018-05" db="EMBL/GenBank/DDBJ databases">
        <title>Genomic Encyclopedia of Type Strains, Phase IV (KMG-IV): sequencing the most valuable type-strain genomes for metagenomic binning, comparative biology and taxonomic classification.</title>
        <authorList>
            <person name="Goeker M."/>
        </authorList>
    </citation>
    <scope>NUCLEOTIDE SEQUENCE [LARGE SCALE GENOMIC DNA]</scope>
    <source>
        <strain evidence="3 4">DSM 22440</strain>
    </source>
</reference>
<sequence>MIKEFCAENYTAIKEAINKGIHRIELCDYLAAGGTTPSIGVIKQTLQAAKETKIDVAVMIRPRTGDFCYNEEEQQIMKTDIKVVEDLGAEAIVLGCLTEANQLDVAAMTYLLSDVRCNVVFHMAFDLIPADDKQTAIDQLVALGVTRVLLHGKHTDVITNIDEINQYIAYAAGRLSFVVGGGVTFDNLEYLASHVNTDEFHGTKIVELDK</sequence>
<name>A0A2V3WV01_9BACI</name>
<dbReference type="HAMAP" id="MF_00795">
    <property type="entry name" value="CutC"/>
    <property type="match status" value="1"/>
</dbReference>
<dbReference type="EMBL" id="QJJR01000001">
    <property type="protein sequence ID" value="PXW92932.1"/>
    <property type="molecule type" value="Genomic_DNA"/>
</dbReference>
<gene>
    <name evidence="2" type="primary">cutC</name>
    <name evidence="3" type="ORF">DES38_10110</name>
</gene>
<comment type="similarity">
    <text evidence="1 2">Belongs to the CutC family.</text>
</comment>
<keyword evidence="2" id="KW-0963">Cytoplasm</keyword>
<dbReference type="PANTHER" id="PTHR12598">
    <property type="entry name" value="COPPER HOMEOSTASIS PROTEIN CUTC"/>
    <property type="match status" value="1"/>
</dbReference>
<dbReference type="GO" id="GO:0005737">
    <property type="term" value="C:cytoplasm"/>
    <property type="evidence" value="ECO:0007669"/>
    <property type="project" value="UniProtKB-SubCell"/>
</dbReference>
<dbReference type="PANTHER" id="PTHR12598:SF0">
    <property type="entry name" value="COPPER HOMEOSTASIS PROTEIN CUTC HOMOLOG"/>
    <property type="match status" value="1"/>
</dbReference>
<keyword evidence="4" id="KW-1185">Reference proteome</keyword>
<dbReference type="AlphaFoldDB" id="A0A2V3WV01"/>
<proteinExistence type="inferred from homology"/>
<comment type="caution">
    <text evidence="3">The sequence shown here is derived from an EMBL/GenBank/DDBJ whole genome shotgun (WGS) entry which is preliminary data.</text>
</comment>
<dbReference type="InterPro" id="IPR005627">
    <property type="entry name" value="CutC-like"/>
</dbReference>
<dbReference type="InterPro" id="IPR036822">
    <property type="entry name" value="CutC-like_dom_sf"/>
</dbReference>
<protein>
    <recommendedName>
        <fullName evidence="2">PF03932 family protein CutC</fullName>
    </recommendedName>
</protein>
<accession>A0A2V3WV01</accession>
<evidence type="ECO:0000256" key="1">
    <source>
        <dbReference type="ARBA" id="ARBA00007768"/>
    </source>
</evidence>
<evidence type="ECO:0000256" key="2">
    <source>
        <dbReference type="HAMAP-Rule" id="MF_00795"/>
    </source>
</evidence>
<dbReference type="SUPFAM" id="SSF110395">
    <property type="entry name" value="CutC-like"/>
    <property type="match status" value="1"/>
</dbReference>
<dbReference type="Pfam" id="PF03932">
    <property type="entry name" value="CutC"/>
    <property type="match status" value="1"/>
</dbReference>
<dbReference type="OrthoDB" id="9815677at2"/>
<comment type="caution">
    <text evidence="2">Once thought to be involved in copper homeostasis, experiments in E.coli have shown this is not the case.</text>
</comment>
<evidence type="ECO:0000313" key="4">
    <source>
        <dbReference type="Proteomes" id="UP000247922"/>
    </source>
</evidence>